<gene>
    <name evidence="3" type="ORF">PX52LOC_05948</name>
</gene>
<dbReference type="InterPro" id="IPR029055">
    <property type="entry name" value="Ntn_hydrolases_N"/>
</dbReference>
<dbReference type="Pfam" id="PF03417">
    <property type="entry name" value="AAT"/>
    <property type="match status" value="1"/>
</dbReference>
<dbReference type="InterPro" id="IPR047794">
    <property type="entry name" value="C45_proenzyme-like"/>
</dbReference>
<dbReference type="EMBL" id="CP042425">
    <property type="protein sequence ID" value="QEL18901.1"/>
    <property type="molecule type" value="Genomic_DNA"/>
</dbReference>
<dbReference type="AlphaFoldDB" id="A0A5C1AI99"/>
<feature type="signal peptide" evidence="1">
    <location>
        <begin position="1"/>
        <end position="23"/>
    </location>
</feature>
<feature type="chain" id="PRO_5022931125" evidence="1">
    <location>
        <begin position="24"/>
        <end position="391"/>
    </location>
</feature>
<reference evidence="4" key="1">
    <citation type="submission" date="2019-08" db="EMBL/GenBank/DDBJ databases">
        <title>Limnoglobus roseus gen. nov., sp. nov., a novel freshwater planctomycete with a giant genome from the family Gemmataceae.</title>
        <authorList>
            <person name="Kulichevskaya I.S."/>
            <person name="Naumoff D.G."/>
            <person name="Miroshnikov K."/>
            <person name="Ivanova A."/>
            <person name="Philippov D.A."/>
            <person name="Hakobyan A."/>
            <person name="Rijpstra I.C."/>
            <person name="Sinninghe Damste J.S."/>
            <person name="Liesack W."/>
            <person name="Dedysh S.N."/>
        </authorList>
    </citation>
    <scope>NUCLEOTIDE SEQUENCE [LARGE SCALE GENOMIC DNA]</scope>
    <source>
        <strain evidence="4">PX52</strain>
    </source>
</reference>
<dbReference type="PANTHER" id="PTHR35190:SF2">
    <property type="entry name" value="PROTEIN DCD1B"/>
    <property type="match status" value="1"/>
</dbReference>
<accession>A0A5C1AI99</accession>
<dbReference type="NCBIfam" id="NF040521">
    <property type="entry name" value="C45_proenzyme"/>
    <property type="match status" value="1"/>
</dbReference>
<sequence length="391" mass="42215">MTFCTPHVRTIVLLLALATPPRAAEPFRFPEAKQGPGELRYVEGVPVLTVAGTPDEIGAQVYTLGVNPAAKLLDYPKDILKQQVPVQFVRDQAWAGLLKKGEGLLGNFPKHHQDEFDAMVKAGGDRDRLLAANTMFDLKNADLKEIFGCSSLIVDADRSATGRPMFGRNLDFFPCGYLHDYGLVTVYKPKGMRPFLTIGYPGCVGSFSGMNAAGLSLASHEVFNPAVARKFNAGGVPFALAYRRVLEECDTVAEAVKLLETIERTTSTMVVLCGKEGGVIVEVSPDAVAVRKPVNGLCATTNHFTTKDLATKGQANTYKTLDRLALLSEDGGGQKVGTDELHRRLKATGQGELTLQTMIFEPAAAKLHLAMGKGPSTELKLRTLDVKALLK</sequence>
<evidence type="ECO:0000256" key="1">
    <source>
        <dbReference type="SAM" id="SignalP"/>
    </source>
</evidence>
<evidence type="ECO:0000313" key="3">
    <source>
        <dbReference type="EMBL" id="QEL18901.1"/>
    </source>
</evidence>
<organism evidence="3 4">
    <name type="scientific">Limnoglobus roseus</name>
    <dbReference type="NCBI Taxonomy" id="2598579"/>
    <lineage>
        <taxon>Bacteria</taxon>
        <taxon>Pseudomonadati</taxon>
        <taxon>Planctomycetota</taxon>
        <taxon>Planctomycetia</taxon>
        <taxon>Gemmatales</taxon>
        <taxon>Gemmataceae</taxon>
        <taxon>Limnoglobus</taxon>
    </lineage>
</organism>
<name>A0A5C1AI99_9BACT</name>
<keyword evidence="4" id="KW-1185">Reference proteome</keyword>
<dbReference type="KEGG" id="lrs:PX52LOC_05948"/>
<feature type="domain" description="Peptidase C45 hydrolase" evidence="2">
    <location>
        <begin position="163"/>
        <end position="327"/>
    </location>
</feature>
<protein>
    <submittedName>
        <fullName evidence="3">Choloylglycine hydrolase</fullName>
    </submittedName>
</protein>
<proteinExistence type="predicted"/>
<dbReference type="Proteomes" id="UP000324974">
    <property type="component" value="Chromosome"/>
</dbReference>
<dbReference type="PANTHER" id="PTHR35190">
    <property type="entry name" value="PROTEIN DCD1B"/>
    <property type="match status" value="1"/>
</dbReference>
<dbReference type="Gene3D" id="3.60.60.10">
    <property type="entry name" value="Penicillin V Acylase, Chain A"/>
    <property type="match status" value="1"/>
</dbReference>
<evidence type="ECO:0000313" key="4">
    <source>
        <dbReference type="Proteomes" id="UP000324974"/>
    </source>
</evidence>
<dbReference type="InterPro" id="IPR047803">
    <property type="entry name" value="DCD1A/B-like"/>
</dbReference>
<evidence type="ECO:0000259" key="2">
    <source>
        <dbReference type="Pfam" id="PF03417"/>
    </source>
</evidence>
<dbReference type="RefSeq" id="WP_168219268.1">
    <property type="nucleotide sequence ID" value="NZ_CP042425.1"/>
</dbReference>
<dbReference type="GO" id="GO:0016787">
    <property type="term" value="F:hydrolase activity"/>
    <property type="evidence" value="ECO:0007669"/>
    <property type="project" value="UniProtKB-KW"/>
</dbReference>
<dbReference type="InterPro" id="IPR005079">
    <property type="entry name" value="Peptidase_C45_hydrolase"/>
</dbReference>
<dbReference type="SUPFAM" id="SSF56235">
    <property type="entry name" value="N-terminal nucleophile aminohydrolases (Ntn hydrolases)"/>
    <property type="match status" value="1"/>
</dbReference>
<keyword evidence="1" id="KW-0732">Signal</keyword>
<keyword evidence="3" id="KW-0378">Hydrolase</keyword>